<sequence length="224" mass="23985">MVELDLGNAFDALDLSQEPFFYPRPGSEDTRGSETHKFYVVFVGRVPGVYTHWEEAAAQVVSFSNAVYKKHAGWSAAVGAWNARRQILSELHPRAVHTTLSEPQSRAVPTAPSKPSTRKIVRHVKIEASTSAPKHAAASTPGSARPVSSAPSTPTGSRKPIFVYSRGKETTIYADQRQASAAARRGLADGSFGKVEVTSSVDTAFDLAAESALAVVDISDTESN</sequence>
<proteinExistence type="predicted"/>
<gene>
    <name evidence="3" type="ORF">MSAN_02532000</name>
</gene>
<dbReference type="InterPro" id="IPR011320">
    <property type="entry name" value="RNase_H1_N"/>
</dbReference>
<name>A0A8H6TS10_9AGAR</name>
<dbReference type="SUPFAM" id="SSF55658">
    <property type="entry name" value="L9 N-domain-like"/>
    <property type="match status" value="1"/>
</dbReference>
<keyword evidence="4" id="KW-1185">Reference proteome</keyword>
<organism evidence="3 4">
    <name type="scientific">Mycena sanguinolenta</name>
    <dbReference type="NCBI Taxonomy" id="230812"/>
    <lineage>
        <taxon>Eukaryota</taxon>
        <taxon>Fungi</taxon>
        <taxon>Dikarya</taxon>
        <taxon>Basidiomycota</taxon>
        <taxon>Agaricomycotina</taxon>
        <taxon>Agaricomycetes</taxon>
        <taxon>Agaricomycetidae</taxon>
        <taxon>Agaricales</taxon>
        <taxon>Marasmiineae</taxon>
        <taxon>Mycenaceae</taxon>
        <taxon>Mycena</taxon>
    </lineage>
</organism>
<dbReference type="AlphaFoldDB" id="A0A8H6TS10"/>
<dbReference type="Proteomes" id="UP000623467">
    <property type="component" value="Unassembled WGS sequence"/>
</dbReference>
<dbReference type="InterPro" id="IPR009027">
    <property type="entry name" value="Ribosomal_bL9/RNase_H1_N"/>
</dbReference>
<dbReference type="Pfam" id="PF01693">
    <property type="entry name" value="Cauli_VI"/>
    <property type="match status" value="1"/>
</dbReference>
<dbReference type="InterPro" id="IPR037056">
    <property type="entry name" value="RNase_H1_N_sf"/>
</dbReference>
<dbReference type="OrthoDB" id="3270804at2759"/>
<feature type="domain" description="Ribonuclease H1 N-terminal" evidence="2">
    <location>
        <begin position="37"/>
        <end position="71"/>
    </location>
</feature>
<evidence type="ECO:0000313" key="4">
    <source>
        <dbReference type="Proteomes" id="UP000623467"/>
    </source>
</evidence>
<reference evidence="3" key="1">
    <citation type="submission" date="2020-05" db="EMBL/GenBank/DDBJ databases">
        <title>Mycena genomes resolve the evolution of fungal bioluminescence.</title>
        <authorList>
            <person name="Tsai I.J."/>
        </authorList>
    </citation>
    <scope>NUCLEOTIDE SEQUENCE</scope>
    <source>
        <strain evidence="3">160909Yilan</strain>
    </source>
</reference>
<comment type="caution">
    <text evidence="3">The sequence shown here is derived from an EMBL/GenBank/DDBJ whole genome shotgun (WGS) entry which is preliminary data.</text>
</comment>
<evidence type="ECO:0000313" key="3">
    <source>
        <dbReference type="EMBL" id="KAF7324230.1"/>
    </source>
</evidence>
<dbReference type="Gene3D" id="3.40.970.10">
    <property type="entry name" value="Ribonuclease H1, N-terminal domain"/>
    <property type="match status" value="1"/>
</dbReference>
<evidence type="ECO:0000256" key="1">
    <source>
        <dbReference type="SAM" id="MobiDB-lite"/>
    </source>
</evidence>
<protein>
    <recommendedName>
        <fullName evidence="2">Ribonuclease H1 N-terminal domain-containing protein</fullName>
    </recommendedName>
</protein>
<dbReference type="EMBL" id="JACAZH010000130">
    <property type="protein sequence ID" value="KAF7324230.1"/>
    <property type="molecule type" value="Genomic_DNA"/>
</dbReference>
<feature type="region of interest" description="Disordered" evidence="1">
    <location>
        <begin position="98"/>
        <end position="161"/>
    </location>
</feature>
<evidence type="ECO:0000259" key="2">
    <source>
        <dbReference type="Pfam" id="PF01693"/>
    </source>
</evidence>
<accession>A0A8H6TS10</accession>